<dbReference type="SUPFAM" id="SSF48317">
    <property type="entry name" value="Acid phosphatase/Vanadium-dependent haloperoxidase"/>
    <property type="match status" value="1"/>
</dbReference>
<dbReference type="InterPro" id="IPR036938">
    <property type="entry name" value="PAP2/HPO_sf"/>
</dbReference>
<dbReference type="InterPro" id="IPR001206">
    <property type="entry name" value="Diacylglycerol_kinase_cat_dom"/>
</dbReference>
<dbReference type="PROSITE" id="PS50146">
    <property type="entry name" value="DAGK"/>
    <property type="match status" value="1"/>
</dbReference>
<comment type="subcellular location">
    <subcellularLocation>
        <location evidence="1">Cell membrane</location>
        <topology evidence="1">Multi-pass membrane protein</topology>
    </subcellularLocation>
</comment>
<dbReference type="AlphaFoldDB" id="A0A0B4CMT5"/>
<evidence type="ECO:0000256" key="2">
    <source>
        <dbReference type="ARBA" id="ARBA00022475"/>
    </source>
</evidence>
<evidence type="ECO:0000256" key="1">
    <source>
        <dbReference type="ARBA" id="ARBA00004651"/>
    </source>
</evidence>
<dbReference type="InterPro" id="IPR000326">
    <property type="entry name" value="PAP2/HPO"/>
</dbReference>
<dbReference type="InterPro" id="IPR045540">
    <property type="entry name" value="YegS/DAGK_C"/>
</dbReference>
<accession>A0A0B4CMT5</accession>
<dbReference type="InterPro" id="IPR017438">
    <property type="entry name" value="ATP-NAD_kinase_N"/>
</dbReference>
<keyword evidence="2" id="KW-1003">Cell membrane</keyword>
<dbReference type="Gene3D" id="2.60.200.40">
    <property type="match status" value="1"/>
</dbReference>
<dbReference type="PANTHER" id="PTHR14969">
    <property type="entry name" value="SPHINGOSINE-1-PHOSPHATE PHOSPHOHYDROLASE"/>
    <property type="match status" value="1"/>
</dbReference>
<keyword evidence="6" id="KW-0472">Membrane</keyword>
<dbReference type="GO" id="GO:0005886">
    <property type="term" value="C:plasma membrane"/>
    <property type="evidence" value="ECO:0007669"/>
    <property type="project" value="UniProtKB-SubCell"/>
</dbReference>
<comment type="caution">
    <text evidence="9">The sequence shown here is derived from an EMBL/GenBank/DDBJ whole genome shotgun (WGS) entry which is preliminary data.</text>
</comment>
<dbReference type="RefSeq" id="WP_039415869.1">
    <property type="nucleotide sequence ID" value="NZ_JWSZ01000011.1"/>
</dbReference>
<dbReference type="SUPFAM" id="SSF111331">
    <property type="entry name" value="NAD kinase/diacylglycerol kinase-like"/>
    <property type="match status" value="1"/>
</dbReference>
<dbReference type="Pfam" id="PF19279">
    <property type="entry name" value="YegS_C"/>
    <property type="match status" value="1"/>
</dbReference>
<evidence type="ECO:0000256" key="7">
    <source>
        <dbReference type="SAM" id="MobiDB-lite"/>
    </source>
</evidence>
<evidence type="ECO:0000313" key="9">
    <source>
        <dbReference type="EMBL" id="KIC57777.1"/>
    </source>
</evidence>
<dbReference type="InterPro" id="IPR016064">
    <property type="entry name" value="NAD/diacylglycerol_kinase_sf"/>
</dbReference>
<dbReference type="EMBL" id="JWSZ01000011">
    <property type="protein sequence ID" value="KIC57777.1"/>
    <property type="molecule type" value="Genomic_DNA"/>
</dbReference>
<evidence type="ECO:0000256" key="6">
    <source>
        <dbReference type="ARBA" id="ARBA00023136"/>
    </source>
</evidence>
<keyword evidence="3" id="KW-0812">Transmembrane</keyword>
<dbReference type="GO" id="GO:0016301">
    <property type="term" value="F:kinase activity"/>
    <property type="evidence" value="ECO:0007669"/>
    <property type="project" value="InterPro"/>
</dbReference>
<keyword evidence="5" id="KW-1133">Transmembrane helix</keyword>
<organism evidence="9 10">
    <name type="scientific">Microbacterium hominis</name>
    <dbReference type="NCBI Taxonomy" id="162426"/>
    <lineage>
        <taxon>Bacteria</taxon>
        <taxon>Bacillati</taxon>
        <taxon>Actinomycetota</taxon>
        <taxon>Actinomycetes</taxon>
        <taxon>Micrococcales</taxon>
        <taxon>Microbacteriaceae</taxon>
        <taxon>Microbacterium</taxon>
    </lineage>
</organism>
<feature type="compositionally biased region" description="Basic residues" evidence="7">
    <location>
        <begin position="1"/>
        <end position="19"/>
    </location>
</feature>
<keyword evidence="4" id="KW-0378">Hydrolase</keyword>
<evidence type="ECO:0000256" key="4">
    <source>
        <dbReference type="ARBA" id="ARBA00022801"/>
    </source>
</evidence>
<evidence type="ECO:0000313" key="10">
    <source>
        <dbReference type="Proteomes" id="UP000031202"/>
    </source>
</evidence>
<dbReference type="CDD" id="cd01610">
    <property type="entry name" value="PAP2_like"/>
    <property type="match status" value="1"/>
</dbReference>
<dbReference type="PANTHER" id="PTHR14969:SF62">
    <property type="entry name" value="DECAPRENYLPHOSPHORYL-5-PHOSPHORIBOSE PHOSPHATASE RV3807C-RELATED"/>
    <property type="match status" value="1"/>
</dbReference>
<feature type="region of interest" description="Disordered" evidence="7">
    <location>
        <begin position="1"/>
        <end position="20"/>
    </location>
</feature>
<evidence type="ECO:0000256" key="3">
    <source>
        <dbReference type="ARBA" id="ARBA00022692"/>
    </source>
</evidence>
<gene>
    <name evidence="9" type="ORF">RM52_08415</name>
</gene>
<name>A0A0B4CMT5_9MICO</name>
<dbReference type="SMART" id="SM00046">
    <property type="entry name" value="DAGKc"/>
    <property type="match status" value="1"/>
</dbReference>
<protein>
    <submittedName>
        <fullName evidence="9">Phosphoesterase</fullName>
    </submittedName>
</protein>
<dbReference type="Proteomes" id="UP000031202">
    <property type="component" value="Unassembled WGS sequence"/>
</dbReference>
<reference evidence="9 10" key="1">
    <citation type="submission" date="2014-12" db="EMBL/GenBank/DDBJ databases">
        <title>Genome sequencing of Microbacterium hominis TPW29.</title>
        <authorList>
            <person name="Tan P.W."/>
            <person name="Chan K.-G."/>
        </authorList>
    </citation>
    <scope>NUCLEOTIDE SEQUENCE [LARGE SCALE GENOMIC DNA]</scope>
    <source>
        <strain evidence="9 10">TPW29</strain>
    </source>
</reference>
<evidence type="ECO:0000259" key="8">
    <source>
        <dbReference type="PROSITE" id="PS50146"/>
    </source>
</evidence>
<proteinExistence type="predicted"/>
<dbReference type="Gene3D" id="1.20.144.10">
    <property type="entry name" value="Phosphatidic acid phosphatase type 2/haloperoxidase"/>
    <property type="match status" value="1"/>
</dbReference>
<dbReference type="Pfam" id="PF01569">
    <property type="entry name" value="PAP2"/>
    <property type="match status" value="1"/>
</dbReference>
<dbReference type="Pfam" id="PF00781">
    <property type="entry name" value="DAGK_cat"/>
    <property type="match status" value="1"/>
</dbReference>
<dbReference type="Gene3D" id="3.40.50.10330">
    <property type="entry name" value="Probable inorganic polyphosphate/atp-NAD kinase, domain 1"/>
    <property type="match status" value="1"/>
</dbReference>
<feature type="domain" description="DAGKc" evidence="8">
    <location>
        <begin position="217"/>
        <end position="341"/>
    </location>
</feature>
<evidence type="ECO:0000256" key="5">
    <source>
        <dbReference type="ARBA" id="ARBA00022989"/>
    </source>
</evidence>
<dbReference type="SMART" id="SM00014">
    <property type="entry name" value="acidPPc"/>
    <property type="match status" value="1"/>
</dbReference>
<dbReference type="GO" id="GO:0016787">
    <property type="term" value="F:hydrolase activity"/>
    <property type="evidence" value="ECO:0007669"/>
    <property type="project" value="UniProtKB-KW"/>
</dbReference>
<sequence length="511" mass="54596">MPRRSTTPRRSRTARGTARRWRDVRRQVDALDVATFAAVARTRSPLLDTTMPALTRAADRSVLWMAVAGLLTLLARGRGRRAAARGLAAIGVTSLLANQVSKRLHRRPRPSITQVPTRRLARRIPDSTSFPSGHSASAMAFAAAASAEMPALTVPLRALAGLVGFSRVATGAHYPSDVAAGFALGEAIAWLTTRAVPVERVNPLQDALAVHAGTPRPDGAGIALVINPRSGSGRAGRILPAVRRALPRLRVVELGAGDDYAEVIRATAADCEVLAVAGGDGTVQQAADAARERGIPLAVLPAGTFNHFAKDLGMYPLSTAIAAIRAGTVAKVDLGEVNGKIFVNTASVGAYTDFVTIRERYEHRIGKPLAAVVAAVTTLGAARAVRVRVRDLDGETVDARFSLLFLGNGRYEPRGFAPVHRATLDDARLDLRVLGVSRLGSRARIFVDLFTGRISRNRRYQEFSDAEFDLELLGGPYRIARDGELGEEVDRLRARVLPRALTVIAPAASAR</sequence>